<accession>A0A9Q1G3V2</accession>
<dbReference type="AlphaFoldDB" id="A0A9Q1G3V2"/>
<dbReference type="Proteomes" id="UP001152622">
    <property type="component" value="Chromosome 2"/>
</dbReference>
<name>A0A9Q1G3V2_SYNKA</name>
<gene>
    <name evidence="1" type="ORF">SKAU_G00054850</name>
</gene>
<keyword evidence="2" id="KW-1185">Reference proteome</keyword>
<proteinExistence type="predicted"/>
<sequence length="127" mass="14080">MSCDTGHPQSRGGGAFMLLEKHDQCPNADVTHPSVLSERQCLEMGPDRSLARLFVIEGTRVLEGHCRHRFRELSATVPPFTERHNPHPPRPFPAPSTPLPFYLAGSEPSRCAPVSQYTSLEVMSNCL</sequence>
<evidence type="ECO:0000313" key="1">
    <source>
        <dbReference type="EMBL" id="KAJ8374905.1"/>
    </source>
</evidence>
<evidence type="ECO:0000313" key="2">
    <source>
        <dbReference type="Proteomes" id="UP001152622"/>
    </source>
</evidence>
<comment type="caution">
    <text evidence="1">The sequence shown here is derived from an EMBL/GenBank/DDBJ whole genome shotgun (WGS) entry which is preliminary data.</text>
</comment>
<organism evidence="1 2">
    <name type="scientific">Synaphobranchus kaupii</name>
    <name type="common">Kaup's arrowtooth eel</name>
    <dbReference type="NCBI Taxonomy" id="118154"/>
    <lineage>
        <taxon>Eukaryota</taxon>
        <taxon>Metazoa</taxon>
        <taxon>Chordata</taxon>
        <taxon>Craniata</taxon>
        <taxon>Vertebrata</taxon>
        <taxon>Euteleostomi</taxon>
        <taxon>Actinopterygii</taxon>
        <taxon>Neopterygii</taxon>
        <taxon>Teleostei</taxon>
        <taxon>Anguilliformes</taxon>
        <taxon>Synaphobranchidae</taxon>
        <taxon>Synaphobranchus</taxon>
    </lineage>
</organism>
<dbReference type="EMBL" id="JAINUF010000002">
    <property type="protein sequence ID" value="KAJ8374905.1"/>
    <property type="molecule type" value="Genomic_DNA"/>
</dbReference>
<protein>
    <submittedName>
        <fullName evidence="1">Uncharacterized protein</fullName>
    </submittedName>
</protein>
<reference evidence="1" key="1">
    <citation type="journal article" date="2023" name="Science">
        <title>Genome structures resolve the early diversification of teleost fishes.</title>
        <authorList>
            <person name="Parey E."/>
            <person name="Louis A."/>
            <person name="Montfort J."/>
            <person name="Bouchez O."/>
            <person name="Roques C."/>
            <person name="Iampietro C."/>
            <person name="Lluch J."/>
            <person name="Castinel A."/>
            <person name="Donnadieu C."/>
            <person name="Desvignes T."/>
            <person name="Floi Bucao C."/>
            <person name="Jouanno E."/>
            <person name="Wen M."/>
            <person name="Mejri S."/>
            <person name="Dirks R."/>
            <person name="Jansen H."/>
            <person name="Henkel C."/>
            <person name="Chen W.J."/>
            <person name="Zahm M."/>
            <person name="Cabau C."/>
            <person name="Klopp C."/>
            <person name="Thompson A.W."/>
            <person name="Robinson-Rechavi M."/>
            <person name="Braasch I."/>
            <person name="Lecointre G."/>
            <person name="Bobe J."/>
            <person name="Postlethwait J.H."/>
            <person name="Berthelot C."/>
            <person name="Roest Crollius H."/>
            <person name="Guiguen Y."/>
        </authorList>
    </citation>
    <scope>NUCLEOTIDE SEQUENCE</scope>
    <source>
        <strain evidence="1">WJC10195</strain>
    </source>
</reference>